<evidence type="ECO:0000313" key="2">
    <source>
        <dbReference type="EMBL" id="EYB82845.1"/>
    </source>
</evidence>
<organism evidence="2 3">
    <name type="scientific">Ancylostoma ceylanicum</name>
    <dbReference type="NCBI Taxonomy" id="53326"/>
    <lineage>
        <taxon>Eukaryota</taxon>
        <taxon>Metazoa</taxon>
        <taxon>Ecdysozoa</taxon>
        <taxon>Nematoda</taxon>
        <taxon>Chromadorea</taxon>
        <taxon>Rhabditida</taxon>
        <taxon>Rhabditina</taxon>
        <taxon>Rhabditomorpha</taxon>
        <taxon>Strongyloidea</taxon>
        <taxon>Ancylostomatidae</taxon>
        <taxon>Ancylostomatinae</taxon>
        <taxon>Ancylostoma</taxon>
    </lineage>
</organism>
<comment type="caution">
    <text evidence="2">The sequence shown here is derived from an EMBL/GenBank/DDBJ whole genome shotgun (WGS) entry which is preliminary data.</text>
</comment>
<proteinExistence type="predicted"/>
<keyword evidence="3" id="KW-1185">Reference proteome</keyword>
<dbReference type="Proteomes" id="UP000024635">
    <property type="component" value="Unassembled WGS sequence"/>
</dbReference>
<feature type="compositionally biased region" description="Basic and acidic residues" evidence="1">
    <location>
        <begin position="71"/>
        <end position="89"/>
    </location>
</feature>
<gene>
    <name evidence="2" type="primary">Acey_s0349.g3197</name>
    <name evidence="2" type="ORF">Y032_0349g3197</name>
</gene>
<evidence type="ECO:0000256" key="1">
    <source>
        <dbReference type="SAM" id="MobiDB-lite"/>
    </source>
</evidence>
<protein>
    <submittedName>
        <fullName evidence="2">Uncharacterized protein</fullName>
    </submittedName>
</protein>
<sequence length="150" mass="16838">MPAAKLNPKEFKTKGPLVLQAAYRGDIKHQLDQDKSVSLRNVKFDTAQNSIVLIGTEIEKLEGQSQRTITRTRESAEKIVRPDDKEKAPQLKVLAPTPTSFKEKSVKESDKTNKGSEKTETTGFNDFTEMKTQASRESVEIITSSKEKKK</sequence>
<feature type="compositionally biased region" description="Basic and acidic residues" evidence="1">
    <location>
        <begin position="101"/>
        <end position="120"/>
    </location>
</feature>
<name>A0A016RWS9_9BILA</name>
<reference evidence="3" key="1">
    <citation type="journal article" date="2015" name="Nat. Genet.">
        <title>The genome and transcriptome of the zoonotic hookworm Ancylostoma ceylanicum identify infection-specific gene families.</title>
        <authorList>
            <person name="Schwarz E.M."/>
            <person name="Hu Y."/>
            <person name="Antoshechkin I."/>
            <person name="Miller M.M."/>
            <person name="Sternberg P.W."/>
            <person name="Aroian R.V."/>
        </authorList>
    </citation>
    <scope>NUCLEOTIDE SEQUENCE</scope>
    <source>
        <strain evidence="3">HY135</strain>
    </source>
</reference>
<evidence type="ECO:0000313" key="3">
    <source>
        <dbReference type="Proteomes" id="UP000024635"/>
    </source>
</evidence>
<dbReference type="OrthoDB" id="5873841at2759"/>
<accession>A0A016RWS9</accession>
<dbReference type="AlphaFoldDB" id="A0A016RWS9"/>
<feature type="region of interest" description="Disordered" evidence="1">
    <location>
        <begin position="65"/>
        <end position="150"/>
    </location>
</feature>
<feature type="compositionally biased region" description="Polar residues" evidence="1">
    <location>
        <begin position="121"/>
        <end position="144"/>
    </location>
</feature>
<dbReference type="EMBL" id="JARK01001685">
    <property type="protein sequence ID" value="EYB82845.1"/>
    <property type="molecule type" value="Genomic_DNA"/>
</dbReference>